<reference evidence="2 3" key="1">
    <citation type="submission" date="2017-04" db="EMBL/GenBank/DDBJ databases">
        <authorList>
            <person name="Afonso C.L."/>
            <person name="Miller P.J."/>
            <person name="Scott M.A."/>
            <person name="Spackman E."/>
            <person name="Goraichik I."/>
            <person name="Dimitrov K.M."/>
            <person name="Suarez D.L."/>
            <person name="Swayne D.E."/>
        </authorList>
    </citation>
    <scope>NUCLEOTIDE SEQUENCE [LARGE SCALE GENOMIC DNA]</scope>
    <source>
        <strain evidence="2 3">DSM 12816</strain>
    </source>
</reference>
<dbReference type="Proteomes" id="UP000192790">
    <property type="component" value="Unassembled WGS sequence"/>
</dbReference>
<sequence length="50" mass="5146">MPDGLTSNATSNASKAEYGNSIGAKKSGYSVTVTQMSRVTVTLVTIPCHA</sequence>
<evidence type="ECO:0000256" key="1">
    <source>
        <dbReference type="SAM" id="MobiDB-lite"/>
    </source>
</evidence>
<organism evidence="2 3">
    <name type="scientific">Papillibacter cinnamivorans DSM 12816</name>
    <dbReference type="NCBI Taxonomy" id="1122930"/>
    <lineage>
        <taxon>Bacteria</taxon>
        <taxon>Bacillati</taxon>
        <taxon>Bacillota</taxon>
        <taxon>Clostridia</taxon>
        <taxon>Eubacteriales</taxon>
        <taxon>Oscillospiraceae</taxon>
        <taxon>Papillibacter</taxon>
    </lineage>
</organism>
<gene>
    <name evidence="2" type="ORF">SAMN02745168_0616</name>
</gene>
<evidence type="ECO:0000313" key="2">
    <source>
        <dbReference type="EMBL" id="SMC38327.1"/>
    </source>
</evidence>
<feature type="compositionally biased region" description="Polar residues" evidence="1">
    <location>
        <begin position="1"/>
        <end position="14"/>
    </location>
</feature>
<feature type="region of interest" description="Disordered" evidence="1">
    <location>
        <begin position="1"/>
        <end position="23"/>
    </location>
</feature>
<protein>
    <submittedName>
        <fullName evidence="2">Uncharacterized protein</fullName>
    </submittedName>
</protein>
<proteinExistence type="predicted"/>
<dbReference type="AlphaFoldDB" id="A0A1W1YQ74"/>
<keyword evidence="3" id="KW-1185">Reference proteome</keyword>
<evidence type="ECO:0000313" key="3">
    <source>
        <dbReference type="Proteomes" id="UP000192790"/>
    </source>
</evidence>
<accession>A0A1W1YQ74</accession>
<name>A0A1W1YQ74_9FIRM</name>
<dbReference type="EMBL" id="FWXW01000001">
    <property type="protein sequence ID" value="SMC38327.1"/>
    <property type="molecule type" value="Genomic_DNA"/>
</dbReference>